<proteinExistence type="predicted"/>
<protein>
    <recommendedName>
        <fullName evidence="5">SWIM-type domain-containing protein</fullName>
    </recommendedName>
</protein>
<dbReference type="PROSITE" id="PS50966">
    <property type="entry name" value="ZF_SWIM"/>
    <property type="match status" value="1"/>
</dbReference>
<gene>
    <name evidence="6" type="ORF">U9M48_030569</name>
</gene>
<keyword evidence="2 4" id="KW-0863">Zinc-finger</keyword>
<dbReference type="InterPro" id="IPR007527">
    <property type="entry name" value="Znf_SWIM"/>
</dbReference>
<evidence type="ECO:0000313" key="6">
    <source>
        <dbReference type="EMBL" id="WVZ83420.1"/>
    </source>
</evidence>
<evidence type="ECO:0000256" key="2">
    <source>
        <dbReference type="ARBA" id="ARBA00022771"/>
    </source>
</evidence>
<reference evidence="6 7" key="1">
    <citation type="submission" date="2024-02" db="EMBL/GenBank/DDBJ databases">
        <title>High-quality chromosome-scale genome assembly of Pensacola bahiagrass (Paspalum notatum Flugge var. saurae).</title>
        <authorList>
            <person name="Vega J.M."/>
            <person name="Podio M."/>
            <person name="Orjuela J."/>
            <person name="Siena L.A."/>
            <person name="Pessino S.C."/>
            <person name="Combes M.C."/>
            <person name="Mariac C."/>
            <person name="Albertini E."/>
            <person name="Pupilli F."/>
            <person name="Ortiz J.P.A."/>
            <person name="Leblanc O."/>
        </authorList>
    </citation>
    <scope>NUCLEOTIDE SEQUENCE [LARGE SCALE GENOMIC DNA]</scope>
    <source>
        <strain evidence="6">R1</strain>
        <tissue evidence="6">Leaf</tissue>
    </source>
</reference>
<evidence type="ECO:0000256" key="4">
    <source>
        <dbReference type="PROSITE-ProRule" id="PRU00325"/>
    </source>
</evidence>
<dbReference type="AlphaFoldDB" id="A0AAQ3U547"/>
<dbReference type="Pfam" id="PF04434">
    <property type="entry name" value="SWIM"/>
    <property type="match status" value="1"/>
</dbReference>
<evidence type="ECO:0000256" key="1">
    <source>
        <dbReference type="ARBA" id="ARBA00022723"/>
    </source>
</evidence>
<evidence type="ECO:0000313" key="7">
    <source>
        <dbReference type="Proteomes" id="UP001341281"/>
    </source>
</evidence>
<dbReference type="SMART" id="SM00575">
    <property type="entry name" value="ZnF_PMZ"/>
    <property type="match status" value="1"/>
</dbReference>
<dbReference type="InterPro" id="IPR006564">
    <property type="entry name" value="Znf_PMZ"/>
</dbReference>
<keyword evidence="1" id="KW-0479">Metal-binding</keyword>
<keyword evidence="3" id="KW-0862">Zinc</keyword>
<evidence type="ECO:0000259" key="5">
    <source>
        <dbReference type="PROSITE" id="PS50966"/>
    </source>
</evidence>
<sequence>MPAAIAIDGQNLLFLVAYGVIESETTERWTWFIEKLKVAIAAKSYTIEKFNWHMDRIKEKCPAAIAYLDENHPYFWSRSKFSSHCKVDYINNNLSESFNNCVRKLKDLQIVDMHEKIRQMIIKKFELRRKIAMSMEGRIIPSITKALIAQSKAIKDCEVLRCANGNAEISAPTKSGALFMHAVNLENKTCSCRAWHVIGKPCTHALVFIVKLSREVQMDDYVHDYFSVEKFKKAYSTEFNPMTSKHFWPRVDLEYKIKKPILRRNPGRPRISRIKGSDETGVRKKKRCPECGELGLTSKKCQGGLTARQKRMLSSPWKHI</sequence>
<dbReference type="PANTHER" id="PTHR31973:SF188">
    <property type="entry name" value="POLYPROTEIN, PUTATIVE-RELATED"/>
    <property type="match status" value="1"/>
</dbReference>
<feature type="domain" description="SWIM-type" evidence="5">
    <location>
        <begin position="181"/>
        <end position="213"/>
    </location>
</feature>
<dbReference type="PANTHER" id="PTHR31973">
    <property type="entry name" value="POLYPROTEIN, PUTATIVE-RELATED"/>
    <property type="match status" value="1"/>
</dbReference>
<dbReference type="GO" id="GO:0008270">
    <property type="term" value="F:zinc ion binding"/>
    <property type="evidence" value="ECO:0007669"/>
    <property type="project" value="UniProtKB-KW"/>
</dbReference>
<organism evidence="6 7">
    <name type="scientific">Paspalum notatum var. saurae</name>
    <dbReference type="NCBI Taxonomy" id="547442"/>
    <lineage>
        <taxon>Eukaryota</taxon>
        <taxon>Viridiplantae</taxon>
        <taxon>Streptophyta</taxon>
        <taxon>Embryophyta</taxon>
        <taxon>Tracheophyta</taxon>
        <taxon>Spermatophyta</taxon>
        <taxon>Magnoliopsida</taxon>
        <taxon>Liliopsida</taxon>
        <taxon>Poales</taxon>
        <taxon>Poaceae</taxon>
        <taxon>PACMAD clade</taxon>
        <taxon>Panicoideae</taxon>
        <taxon>Andropogonodae</taxon>
        <taxon>Paspaleae</taxon>
        <taxon>Paspalinae</taxon>
        <taxon>Paspalum</taxon>
    </lineage>
</organism>
<accession>A0AAQ3U547</accession>
<evidence type="ECO:0000256" key="3">
    <source>
        <dbReference type="ARBA" id="ARBA00022833"/>
    </source>
</evidence>
<name>A0AAQ3U547_PASNO</name>
<keyword evidence="7" id="KW-1185">Reference proteome</keyword>
<dbReference type="EMBL" id="CP144751">
    <property type="protein sequence ID" value="WVZ83420.1"/>
    <property type="molecule type" value="Genomic_DNA"/>
</dbReference>
<dbReference type="Proteomes" id="UP001341281">
    <property type="component" value="Chromosome 07"/>
</dbReference>